<evidence type="ECO:0000256" key="9">
    <source>
        <dbReference type="ARBA" id="ARBA00022887"/>
    </source>
</evidence>
<dbReference type="InterPro" id="IPR036169">
    <property type="entry name" value="DXPR_C_sf"/>
</dbReference>
<evidence type="ECO:0000256" key="8">
    <source>
        <dbReference type="ARBA" id="ARBA00022857"/>
    </source>
</evidence>
<comment type="cofactor">
    <cofactor evidence="1">
        <name>Mn(2+)</name>
        <dbReference type="ChEBI" id="CHEBI:29035"/>
    </cofactor>
</comment>
<dbReference type="InterPro" id="IPR013512">
    <property type="entry name" value="DXP_reductoisomerase_N"/>
</dbReference>
<dbReference type="PIRSF" id="PIRSF006205">
    <property type="entry name" value="Dxp_reductismrs"/>
    <property type="match status" value="1"/>
</dbReference>
<dbReference type="GO" id="GO:0030604">
    <property type="term" value="F:1-deoxy-D-xylulose-5-phosphate reductoisomerase activity"/>
    <property type="evidence" value="ECO:0007669"/>
    <property type="project" value="UniProtKB-EC"/>
</dbReference>
<evidence type="ECO:0000256" key="13">
    <source>
        <dbReference type="ARBA" id="ARBA00048543"/>
    </source>
</evidence>
<dbReference type="Pfam" id="PF08436">
    <property type="entry name" value="DXP_redisom_C"/>
    <property type="match status" value="1"/>
</dbReference>
<evidence type="ECO:0000256" key="15">
    <source>
        <dbReference type="SAM" id="SignalP"/>
    </source>
</evidence>
<evidence type="ECO:0000259" key="16">
    <source>
        <dbReference type="Pfam" id="PF02670"/>
    </source>
</evidence>
<keyword evidence="20" id="KW-1185">Reference proteome</keyword>
<name>A0AAD2FIK3_9STRA</name>
<dbReference type="SUPFAM" id="SSF55347">
    <property type="entry name" value="Glyceraldehyde-3-phosphate dehydrogenase-like, C-terminal domain"/>
    <property type="match status" value="1"/>
</dbReference>
<feature type="signal peptide" evidence="15">
    <location>
        <begin position="1"/>
        <end position="17"/>
    </location>
</feature>
<dbReference type="EC" id="1.1.1.267" evidence="6"/>
<dbReference type="PANTHER" id="PTHR30525:SF0">
    <property type="entry name" value="1-DEOXY-D-XYLULOSE 5-PHOSPHATE REDUCTOISOMERASE, CHLOROPLASTIC"/>
    <property type="match status" value="1"/>
</dbReference>
<evidence type="ECO:0000256" key="10">
    <source>
        <dbReference type="ARBA" id="ARBA00023002"/>
    </source>
</evidence>
<proteinExistence type="inferred from homology"/>
<organism evidence="19 20">
    <name type="scientific">Cylindrotheca closterium</name>
    <dbReference type="NCBI Taxonomy" id="2856"/>
    <lineage>
        <taxon>Eukaryota</taxon>
        <taxon>Sar</taxon>
        <taxon>Stramenopiles</taxon>
        <taxon>Ochrophyta</taxon>
        <taxon>Bacillariophyta</taxon>
        <taxon>Bacillariophyceae</taxon>
        <taxon>Bacillariophycidae</taxon>
        <taxon>Bacillariales</taxon>
        <taxon>Bacillariaceae</taxon>
        <taxon>Cylindrotheca</taxon>
    </lineage>
</organism>
<keyword evidence="9" id="KW-0933">Apicoplast</keyword>
<dbReference type="SUPFAM" id="SSF69055">
    <property type="entry name" value="1-deoxy-D-xylulose-5-phosphate reductoisomerase, C-terminal domain"/>
    <property type="match status" value="1"/>
</dbReference>
<comment type="subcellular location">
    <subcellularLocation>
        <location evidence="3">Plastid</location>
        <location evidence="3">Apicoplast</location>
    </subcellularLocation>
</comment>
<dbReference type="PANTHER" id="PTHR30525">
    <property type="entry name" value="1-DEOXY-D-XYLULOSE 5-PHOSPHATE REDUCTOISOMERASE"/>
    <property type="match status" value="1"/>
</dbReference>
<keyword evidence="7" id="KW-0479">Metal-binding</keyword>
<keyword evidence="10" id="KW-0560">Oxidoreductase</keyword>
<evidence type="ECO:0000256" key="11">
    <source>
        <dbReference type="ARBA" id="ARBA00023211"/>
    </source>
</evidence>
<evidence type="ECO:0000256" key="6">
    <source>
        <dbReference type="ARBA" id="ARBA00012366"/>
    </source>
</evidence>
<dbReference type="Pfam" id="PF02670">
    <property type="entry name" value="DXP_reductoisom"/>
    <property type="match status" value="1"/>
</dbReference>
<dbReference type="InterPro" id="IPR036291">
    <property type="entry name" value="NAD(P)-bd_dom_sf"/>
</dbReference>
<feature type="domain" description="1-deoxy-D-xylulose 5-phosphate reductoisomerase N-terminal" evidence="16">
    <location>
        <begin position="73"/>
        <end position="203"/>
    </location>
</feature>
<dbReference type="NCBIfam" id="NF009114">
    <property type="entry name" value="PRK12464.1"/>
    <property type="match status" value="1"/>
</dbReference>
<evidence type="ECO:0000259" key="17">
    <source>
        <dbReference type="Pfam" id="PF08436"/>
    </source>
</evidence>
<dbReference type="GO" id="GO:0070402">
    <property type="term" value="F:NADPH binding"/>
    <property type="evidence" value="ECO:0007669"/>
    <property type="project" value="InterPro"/>
</dbReference>
<evidence type="ECO:0000256" key="5">
    <source>
        <dbReference type="ARBA" id="ARBA00006825"/>
    </source>
</evidence>
<keyword evidence="11" id="KW-0464">Manganese</keyword>
<gene>
    <name evidence="19" type="ORF">CYCCA115_LOCUS8290</name>
</gene>
<dbReference type="HAMAP" id="MF_00183">
    <property type="entry name" value="DXP_reductoisom"/>
    <property type="match status" value="1"/>
</dbReference>
<feature type="domain" description="DXP reductoisomerase C-terminal" evidence="18">
    <location>
        <begin position="339"/>
        <end position="459"/>
    </location>
</feature>
<dbReference type="SUPFAM" id="SSF51735">
    <property type="entry name" value="NAD(P)-binding Rossmann-fold domains"/>
    <property type="match status" value="1"/>
</dbReference>
<keyword evidence="15" id="KW-0732">Signal</keyword>
<feature type="domain" description="1-deoxy-D-xylulose 5-phosphate reductoisomerase C-terminal" evidence="17">
    <location>
        <begin position="217"/>
        <end position="307"/>
    </location>
</feature>
<evidence type="ECO:0000256" key="14">
    <source>
        <dbReference type="ARBA" id="ARBA00073770"/>
    </source>
</evidence>
<sequence>MKLPIVLSVLLVGQSVAFMPNAPTGVQKSLEAVSGSKGTGAGWIDPSAPVNSAESLKLTLEKSLEGSNFQKRLSLLGSTGSIGTQTLDIVDACPDNFVIDALSAGTNAELMAEQVLKYKPKIASLSTPEAANELRERLKAAGCDQMPEILHGDDGILAAATIDTADTVVTGIVGAAGLKPTIEAIKLKKDIALANKETLISGGPVINPLVEKYGINMLPADSEHSAIFQCLQGVPEGGLRRVILTASGGAFRDLSKDELFQMCRDDPRAVQAKATTHPNWDMGAKITLDSATMMNKGLEVIEAHYLFGASYDDIDVVIHPQSIIHSMVETQDTSCIAQLGWADMRLPLVYSVSWPHRLKMPYRPLDLAEVGQMTFLAPDHEKYPCIGLAYEAGRAGGTMTAVLNAANEAANEMFREDIGLGFLDIPKLIESAMEAHKDDHKTSDVTLDDILSCDAWARQHVVEKSKTLMKQLLV</sequence>
<evidence type="ECO:0000256" key="4">
    <source>
        <dbReference type="ARBA" id="ARBA00005094"/>
    </source>
</evidence>
<dbReference type="InterPro" id="IPR013644">
    <property type="entry name" value="DXP_reductoisomerase_C"/>
</dbReference>
<dbReference type="FunFam" id="3.40.50.720:FF:000045">
    <property type="entry name" value="1-deoxy-D-xylulose 5-phosphate reductoisomerase"/>
    <property type="match status" value="1"/>
</dbReference>
<dbReference type="Gene3D" id="1.10.1740.10">
    <property type="match status" value="1"/>
</dbReference>
<evidence type="ECO:0000256" key="3">
    <source>
        <dbReference type="ARBA" id="ARBA00004467"/>
    </source>
</evidence>
<dbReference type="InterPro" id="IPR003821">
    <property type="entry name" value="DXP_reductoisomerase"/>
</dbReference>
<comment type="pathway">
    <text evidence="4">Isoprenoid biosynthesis; isopentenyl diphosphate biosynthesis via DXP pathway; isopentenyl diphosphate from 1-deoxy-D-xylulose 5-phosphate: step 1/6.</text>
</comment>
<dbReference type="NCBIfam" id="TIGR00243">
    <property type="entry name" value="Dxr"/>
    <property type="match status" value="1"/>
</dbReference>
<evidence type="ECO:0000313" key="19">
    <source>
        <dbReference type="EMBL" id="CAJ1943126.1"/>
    </source>
</evidence>
<dbReference type="Pfam" id="PF13288">
    <property type="entry name" value="DXPR_C"/>
    <property type="match status" value="1"/>
</dbReference>
<dbReference type="Gene3D" id="3.40.50.720">
    <property type="entry name" value="NAD(P)-binding Rossmann-like Domain"/>
    <property type="match status" value="1"/>
</dbReference>
<comment type="caution">
    <text evidence="19">The sequence shown here is derived from an EMBL/GenBank/DDBJ whole genome shotgun (WGS) entry which is preliminary data.</text>
</comment>
<evidence type="ECO:0000256" key="12">
    <source>
        <dbReference type="ARBA" id="ARBA00023229"/>
    </source>
</evidence>
<dbReference type="AlphaFoldDB" id="A0AAD2FIK3"/>
<protein>
    <recommendedName>
        <fullName evidence="14">1-deoxy-D-xylulose 5-phosphate reductoisomerase, apicoplastic</fullName>
        <ecNumber evidence="6">1.1.1.267</ecNumber>
    </recommendedName>
</protein>
<keyword evidence="9" id="KW-0934">Plastid</keyword>
<feature type="chain" id="PRO_5042131208" description="1-deoxy-D-xylulose 5-phosphate reductoisomerase, apicoplastic" evidence="15">
    <location>
        <begin position="18"/>
        <end position="474"/>
    </location>
</feature>
<comment type="cofactor">
    <cofactor evidence="2">
        <name>Mg(2+)</name>
        <dbReference type="ChEBI" id="CHEBI:18420"/>
    </cofactor>
</comment>
<evidence type="ECO:0000256" key="1">
    <source>
        <dbReference type="ARBA" id="ARBA00001936"/>
    </source>
</evidence>
<dbReference type="InterPro" id="IPR026877">
    <property type="entry name" value="DXPR_C"/>
</dbReference>
<comment type="catalytic activity">
    <reaction evidence="13">
        <text>2-C-methyl-D-erythritol 4-phosphate + NADP(+) = 1-deoxy-D-xylulose 5-phosphate + NADPH + H(+)</text>
        <dbReference type="Rhea" id="RHEA:13717"/>
        <dbReference type="ChEBI" id="CHEBI:15378"/>
        <dbReference type="ChEBI" id="CHEBI:57783"/>
        <dbReference type="ChEBI" id="CHEBI:57792"/>
        <dbReference type="ChEBI" id="CHEBI:58262"/>
        <dbReference type="ChEBI" id="CHEBI:58349"/>
        <dbReference type="EC" id="1.1.1.267"/>
    </reaction>
    <physiologicalReaction direction="right-to-left" evidence="13">
        <dbReference type="Rhea" id="RHEA:13719"/>
    </physiologicalReaction>
</comment>
<evidence type="ECO:0000259" key="18">
    <source>
        <dbReference type="Pfam" id="PF13288"/>
    </source>
</evidence>
<evidence type="ECO:0000256" key="7">
    <source>
        <dbReference type="ARBA" id="ARBA00022723"/>
    </source>
</evidence>
<dbReference type="GO" id="GO:0030145">
    <property type="term" value="F:manganese ion binding"/>
    <property type="evidence" value="ECO:0007669"/>
    <property type="project" value="TreeGrafter"/>
</dbReference>
<dbReference type="GO" id="GO:0051484">
    <property type="term" value="P:isopentenyl diphosphate biosynthetic process, methylerythritol 4-phosphate pathway involved in terpenoid biosynthetic process"/>
    <property type="evidence" value="ECO:0007669"/>
    <property type="project" value="TreeGrafter"/>
</dbReference>
<reference evidence="19" key="1">
    <citation type="submission" date="2023-08" db="EMBL/GenBank/DDBJ databases">
        <authorList>
            <person name="Audoor S."/>
            <person name="Bilcke G."/>
        </authorList>
    </citation>
    <scope>NUCLEOTIDE SEQUENCE</scope>
</reference>
<dbReference type="EMBL" id="CAKOGP040001112">
    <property type="protein sequence ID" value="CAJ1943126.1"/>
    <property type="molecule type" value="Genomic_DNA"/>
</dbReference>
<evidence type="ECO:0000313" key="20">
    <source>
        <dbReference type="Proteomes" id="UP001295423"/>
    </source>
</evidence>
<comment type="similarity">
    <text evidence="5">Belongs to the DXR family.</text>
</comment>
<accession>A0AAD2FIK3</accession>
<dbReference type="Proteomes" id="UP001295423">
    <property type="component" value="Unassembled WGS sequence"/>
</dbReference>
<keyword evidence="12" id="KW-0414">Isoprene biosynthesis</keyword>
<keyword evidence="8" id="KW-0521">NADP</keyword>
<evidence type="ECO:0000256" key="2">
    <source>
        <dbReference type="ARBA" id="ARBA00001946"/>
    </source>
</evidence>